<dbReference type="Proteomes" id="UP000327118">
    <property type="component" value="Unassembled WGS sequence"/>
</dbReference>
<keyword evidence="2" id="KW-0812">Transmembrane</keyword>
<dbReference type="EMBL" id="ML739482">
    <property type="protein sequence ID" value="KAE8348474.1"/>
    <property type="molecule type" value="Genomic_DNA"/>
</dbReference>
<keyword evidence="2" id="KW-0472">Membrane</keyword>
<feature type="region of interest" description="Disordered" evidence="1">
    <location>
        <begin position="234"/>
        <end position="298"/>
    </location>
</feature>
<feature type="transmembrane region" description="Helical" evidence="2">
    <location>
        <begin position="750"/>
        <end position="770"/>
    </location>
</feature>
<feature type="region of interest" description="Disordered" evidence="1">
    <location>
        <begin position="841"/>
        <end position="874"/>
    </location>
</feature>
<dbReference type="OrthoDB" id="5599552at2759"/>
<keyword evidence="2" id="KW-1133">Transmembrane helix</keyword>
<reference evidence="4" key="1">
    <citation type="submission" date="2019-04" db="EMBL/GenBank/DDBJ databases">
        <title>Friends and foes A comparative genomics studyof 23 Aspergillus species from section Flavi.</title>
        <authorList>
            <consortium name="DOE Joint Genome Institute"/>
            <person name="Kjaerbolling I."/>
            <person name="Vesth T."/>
            <person name="Frisvad J.C."/>
            <person name="Nybo J.L."/>
            <person name="Theobald S."/>
            <person name="Kildgaard S."/>
            <person name="Isbrandt T."/>
            <person name="Kuo A."/>
            <person name="Sato A."/>
            <person name="Lyhne E.K."/>
            <person name="Kogle M.E."/>
            <person name="Wiebenga A."/>
            <person name="Kun R.S."/>
            <person name="Lubbers R.J."/>
            <person name="Makela M.R."/>
            <person name="Barry K."/>
            <person name="Chovatia M."/>
            <person name="Clum A."/>
            <person name="Daum C."/>
            <person name="Haridas S."/>
            <person name="He G."/>
            <person name="LaButti K."/>
            <person name="Lipzen A."/>
            <person name="Mondo S."/>
            <person name="Riley R."/>
            <person name="Salamov A."/>
            <person name="Simmons B.A."/>
            <person name="Magnuson J.K."/>
            <person name="Henrissat B."/>
            <person name="Mortensen U.H."/>
            <person name="Larsen T.O."/>
            <person name="Devries R.P."/>
            <person name="Grigoriev I.V."/>
            <person name="Machida M."/>
            <person name="Baker S.E."/>
            <person name="Andersen M.R."/>
        </authorList>
    </citation>
    <scope>NUCLEOTIDE SEQUENCE [LARGE SCALE GENOMIC DNA]</scope>
    <source>
        <strain evidence="4">CBS 553.77</strain>
    </source>
</reference>
<feature type="region of interest" description="Disordered" evidence="1">
    <location>
        <begin position="379"/>
        <end position="400"/>
    </location>
</feature>
<dbReference type="AlphaFoldDB" id="A0A5N6YSJ4"/>
<feature type="region of interest" description="Disordered" evidence="1">
    <location>
        <begin position="331"/>
        <end position="359"/>
    </location>
</feature>
<evidence type="ECO:0000256" key="2">
    <source>
        <dbReference type="SAM" id="Phobius"/>
    </source>
</evidence>
<feature type="compositionally biased region" description="Low complexity" evidence="1">
    <location>
        <begin position="336"/>
        <end position="345"/>
    </location>
</feature>
<accession>A0A5N6YSJ4</accession>
<proteinExistence type="predicted"/>
<keyword evidence="4" id="KW-1185">Reference proteome</keyword>
<feature type="compositionally biased region" description="Basic and acidic residues" evidence="1">
    <location>
        <begin position="387"/>
        <end position="400"/>
    </location>
</feature>
<protein>
    <submittedName>
        <fullName evidence="3">Uncharacterized protein</fullName>
    </submittedName>
</protein>
<feature type="compositionally biased region" description="Basic and acidic residues" evidence="1">
    <location>
        <begin position="853"/>
        <end position="863"/>
    </location>
</feature>
<evidence type="ECO:0000313" key="4">
    <source>
        <dbReference type="Proteomes" id="UP000327118"/>
    </source>
</evidence>
<sequence>MSTSTLQLEPELLCSSQPRNLEIRGTWNGEVNGLAKLRISLEVQGIPNTQIQVLDTRPASVLLGAASVQFQSEEWGQNSQPSGCSPRSPLFEFFEPIYADSEAIPMNSKGFVDTVNEYPSGEAHGEMSPSNLVLLPGHEDKDLMEVSLSEEHSRGLRPNFAKRDDQIKMINSGKRSATDACLTDAGSDAEDDQLDRKHLLKDSTHNPNTPEYHLDVQEKLVPLERDDTAELMSQTRPHLFPENPSMPTSRLETVVGMQRPSDSEKDLTNAHCPQDLDDSSGSVTADTGSLRDEETSRVTLATRKPSRFHEIDFTGPDTVLELTKLITSSLGQEGMSNSRSMSPSSDTGPAGTLETDVDHDLSTESTSLLDIEQAVDLEPDNFEPDPLETHEHNSDDTGGHEPCKISANEPELNILDGILVIQNPANVCAGIYKVIVTVSILLLGGPGDWYDLVIPGLPNMRTGESGLILFLTPENYGVEFRTTNLQRYKMVEDCLFAEFVDKRDLVIPMRSFDQRNYGIIRDFALDQEIEAIPLLSSVSEETKHTPSGLSVRYHAMCSLRLQQRCFWAEKCCFFLDLDGGPEGFFQCRLRPPDTGLQIIHVPANDSSCIGISRLQIICSPRDLEMFCITWLVHIPFTAMNWLPRIYPVSTFNARERSRSQLRAAFTRLHANMATKEENYQCIMLVLQREGGVDTRNVEAWVDCGASEGPKQWFYSQYTISSINIMRKVLKVAWTSATGTFPTWIAFRKELLVLILVVTVTVCGTLGCLILSHTYSRVFYRPGGPSIQTNPRSLGKSQMDGRILGGGEPDFECSFAEHLFKQTPDSIGSAWLSNDGNASNHGALNSSETIDVGGNDKELKKEQVSAEEQSTRTIDAPGAELASMSGKDLSLRDKIDYLLGWKGPTDRTT</sequence>
<name>A0A5N6YSJ4_9EURO</name>
<organism evidence="3 4">
    <name type="scientific">Aspergillus coremiiformis</name>
    <dbReference type="NCBI Taxonomy" id="138285"/>
    <lineage>
        <taxon>Eukaryota</taxon>
        <taxon>Fungi</taxon>
        <taxon>Dikarya</taxon>
        <taxon>Ascomycota</taxon>
        <taxon>Pezizomycotina</taxon>
        <taxon>Eurotiomycetes</taxon>
        <taxon>Eurotiomycetidae</taxon>
        <taxon>Eurotiales</taxon>
        <taxon>Aspergillaceae</taxon>
        <taxon>Aspergillus</taxon>
        <taxon>Aspergillus subgen. Circumdati</taxon>
    </lineage>
</organism>
<gene>
    <name evidence="3" type="ORF">BDV28DRAFT_161321</name>
</gene>
<evidence type="ECO:0000256" key="1">
    <source>
        <dbReference type="SAM" id="MobiDB-lite"/>
    </source>
</evidence>
<evidence type="ECO:0000313" key="3">
    <source>
        <dbReference type="EMBL" id="KAE8348474.1"/>
    </source>
</evidence>